<reference evidence="10 11" key="1">
    <citation type="submission" date="2016-07" db="EMBL/GenBank/DDBJ databases">
        <title>Pervasive Adenine N6-methylation of Active Genes in Fungi.</title>
        <authorList>
            <consortium name="DOE Joint Genome Institute"/>
            <person name="Mondo S.J."/>
            <person name="Dannebaum R.O."/>
            <person name="Kuo R.C."/>
            <person name="Labutti K."/>
            <person name="Haridas S."/>
            <person name="Kuo A."/>
            <person name="Salamov A."/>
            <person name="Ahrendt S.R."/>
            <person name="Lipzen A."/>
            <person name="Sullivan W."/>
            <person name="Andreopoulos W.B."/>
            <person name="Clum A."/>
            <person name="Lindquist E."/>
            <person name="Daum C."/>
            <person name="Ramamoorthy G.K."/>
            <person name="Gryganskyi A."/>
            <person name="Culley D."/>
            <person name="Magnuson J.K."/>
            <person name="James T.Y."/>
            <person name="O'Malley M.A."/>
            <person name="Stajich J.E."/>
            <person name="Spatafora J.W."/>
            <person name="Visel A."/>
            <person name="Grigoriev I.V."/>
        </authorList>
    </citation>
    <scope>NUCLEOTIDE SEQUENCE [LARGE SCALE GENOMIC DNA]</scope>
    <source>
        <strain evidence="10 11">JEL800</strain>
    </source>
</reference>
<comment type="similarity">
    <text evidence="2">Belongs to the kinesin light chain family.</text>
</comment>
<comment type="caution">
    <text evidence="10">The sequence shown here is derived from an EMBL/GenBank/DDBJ whole genome shotgun (WGS) entry which is preliminary data.</text>
</comment>
<dbReference type="AlphaFoldDB" id="A0A1Y2CAI4"/>
<dbReference type="PANTHER" id="PTHR45783">
    <property type="entry name" value="KINESIN LIGHT CHAIN"/>
    <property type="match status" value="1"/>
</dbReference>
<dbReference type="InterPro" id="IPR002151">
    <property type="entry name" value="Kinesin_light"/>
</dbReference>
<dbReference type="InterPro" id="IPR019734">
    <property type="entry name" value="TPR_rpt"/>
</dbReference>
<evidence type="ECO:0000256" key="2">
    <source>
        <dbReference type="ARBA" id="ARBA00009622"/>
    </source>
</evidence>
<dbReference type="STRING" id="329046.A0A1Y2CAI4"/>
<dbReference type="SUPFAM" id="SSF81901">
    <property type="entry name" value="HCP-like"/>
    <property type="match status" value="1"/>
</dbReference>
<keyword evidence="6" id="KW-0802">TPR repeat</keyword>
<comment type="subcellular location">
    <subcellularLocation>
        <location evidence="1">Cytoplasm</location>
        <location evidence="1">Cytoskeleton</location>
    </subcellularLocation>
</comment>
<dbReference type="Pfam" id="PF13374">
    <property type="entry name" value="TPR_10"/>
    <property type="match status" value="2"/>
</dbReference>
<keyword evidence="9" id="KW-0206">Cytoskeleton</keyword>
<dbReference type="GO" id="GO:0007018">
    <property type="term" value="P:microtubule-based movement"/>
    <property type="evidence" value="ECO:0007669"/>
    <property type="project" value="TreeGrafter"/>
</dbReference>
<sequence>MHQRRILSRIADLVKANQSTGNVIGGDSTAINPGLHNNVDPLNAPSDLLESHSTDPIQAERIAMADPNTFSIKGLPLSYFTVLINQWGGSDALNGLTTTEVCEQFLKPMTKQSGLSLCAQLYLEANNPISSVSRDAKWFISHAWKYKFLDVVSSLFHFAQKHNLDPATTIIWFDLFSNSQHNTADKPFEWWETVFMNAVKSIGNVIMILQPWNDPIPLKRVWCIFEVYASNVTKSEFHVAMTPADEADFLAQLKSNITHFNTVLGNVDSRKSDSWNPSDRDAIFNVIRQTVGFVALDRLVFETLSEWIVGALNQLIHSSSPNIRHLRWKGALGNFLRLQGRFTDAEPLLTEVFTLRKKLFPMSPDTLQTMSDVALLYQLQGKFTESEQLHLECVSSRQKLYGPDDTIVLVSKSNLALLYQSQRRWDDAETLTAESLQSWLRIAGLRNTNTLACIHNLAQIYEAQGRFTEAEYLLVESLEVRKEMNGTDHPSTLITLGTLSTVYESLGKFQEAEKVILEKTSIWIGSSKYSDTIHNLAMTLFHTRIFEQSEVYFREALKGRLLVLGVGDGQTLASVNGLAFVLQSTNRADEAKTLLSKSIENAINSESPTFPAIVSSLNVLASIFQSEGNMVETEQVYLQSLEMRKNLNDQDDNQIIVALNNLAFLYQSSNRDQDAEALFEEVVEARERKLGAGHKDTLEAMKNLAIHYQVEGRLVEAEVVCRKRLESFKNLLGPDNSPTLEAMTMLGVVLYKLDRFTDAEPLFQEVLARREQILGNHVAHSLL</sequence>
<protein>
    <submittedName>
        <fullName evidence="10">TPR-like protein</fullName>
    </submittedName>
</protein>
<keyword evidence="4" id="KW-0493">Microtubule</keyword>
<keyword evidence="8" id="KW-0505">Motor protein</keyword>
<dbReference type="Proteomes" id="UP000193642">
    <property type="component" value="Unassembled WGS sequence"/>
</dbReference>
<organism evidence="10 11">
    <name type="scientific">Rhizoclosmatium globosum</name>
    <dbReference type="NCBI Taxonomy" id="329046"/>
    <lineage>
        <taxon>Eukaryota</taxon>
        <taxon>Fungi</taxon>
        <taxon>Fungi incertae sedis</taxon>
        <taxon>Chytridiomycota</taxon>
        <taxon>Chytridiomycota incertae sedis</taxon>
        <taxon>Chytridiomycetes</taxon>
        <taxon>Chytridiales</taxon>
        <taxon>Chytriomycetaceae</taxon>
        <taxon>Rhizoclosmatium</taxon>
    </lineage>
</organism>
<dbReference type="Pfam" id="PF13424">
    <property type="entry name" value="TPR_12"/>
    <property type="match status" value="4"/>
</dbReference>
<dbReference type="GO" id="GO:0005737">
    <property type="term" value="C:cytoplasm"/>
    <property type="evidence" value="ECO:0007669"/>
    <property type="project" value="TreeGrafter"/>
</dbReference>
<keyword evidence="7" id="KW-0175">Coiled coil</keyword>
<gene>
    <name evidence="10" type="ORF">BCR33DRAFT_850707</name>
</gene>
<dbReference type="EMBL" id="MCGO01000023">
    <property type="protein sequence ID" value="ORY44048.1"/>
    <property type="molecule type" value="Genomic_DNA"/>
</dbReference>
<evidence type="ECO:0000256" key="1">
    <source>
        <dbReference type="ARBA" id="ARBA00004245"/>
    </source>
</evidence>
<evidence type="ECO:0000256" key="6">
    <source>
        <dbReference type="ARBA" id="ARBA00022803"/>
    </source>
</evidence>
<name>A0A1Y2CAI4_9FUNG</name>
<dbReference type="InterPro" id="IPR011990">
    <property type="entry name" value="TPR-like_helical_dom_sf"/>
</dbReference>
<dbReference type="SMART" id="SM00028">
    <property type="entry name" value="TPR"/>
    <property type="match status" value="7"/>
</dbReference>
<dbReference type="PANTHER" id="PTHR45783:SF3">
    <property type="entry name" value="KINESIN LIGHT CHAIN"/>
    <property type="match status" value="1"/>
</dbReference>
<dbReference type="SUPFAM" id="SSF48452">
    <property type="entry name" value="TPR-like"/>
    <property type="match status" value="2"/>
</dbReference>
<dbReference type="GO" id="GO:0019894">
    <property type="term" value="F:kinesin binding"/>
    <property type="evidence" value="ECO:0007669"/>
    <property type="project" value="TreeGrafter"/>
</dbReference>
<proteinExistence type="inferred from homology"/>
<evidence type="ECO:0000313" key="10">
    <source>
        <dbReference type="EMBL" id="ORY44048.1"/>
    </source>
</evidence>
<evidence type="ECO:0000256" key="7">
    <source>
        <dbReference type="ARBA" id="ARBA00023054"/>
    </source>
</evidence>
<dbReference type="Gene3D" id="1.25.40.10">
    <property type="entry name" value="Tetratricopeptide repeat domain"/>
    <property type="match status" value="3"/>
</dbReference>
<accession>A0A1Y2CAI4</accession>
<keyword evidence="11" id="KW-1185">Reference proteome</keyword>
<keyword evidence="5" id="KW-0677">Repeat</keyword>
<keyword evidence="3" id="KW-0963">Cytoplasm</keyword>
<evidence type="ECO:0000256" key="9">
    <source>
        <dbReference type="ARBA" id="ARBA00023212"/>
    </source>
</evidence>
<dbReference type="GO" id="GO:0005874">
    <property type="term" value="C:microtubule"/>
    <property type="evidence" value="ECO:0007669"/>
    <property type="project" value="UniProtKB-KW"/>
</dbReference>
<dbReference type="OrthoDB" id="539810at2759"/>
<evidence type="ECO:0000256" key="5">
    <source>
        <dbReference type="ARBA" id="ARBA00022737"/>
    </source>
</evidence>
<evidence type="ECO:0000313" key="11">
    <source>
        <dbReference type="Proteomes" id="UP000193642"/>
    </source>
</evidence>
<evidence type="ECO:0000256" key="8">
    <source>
        <dbReference type="ARBA" id="ARBA00023175"/>
    </source>
</evidence>
<evidence type="ECO:0000256" key="4">
    <source>
        <dbReference type="ARBA" id="ARBA00022701"/>
    </source>
</evidence>
<evidence type="ECO:0000256" key="3">
    <source>
        <dbReference type="ARBA" id="ARBA00022490"/>
    </source>
</evidence>
<dbReference type="GO" id="GO:0005871">
    <property type="term" value="C:kinesin complex"/>
    <property type="evidence" value="ECO:0007669"/>
    <property type="project" value="InterPro"/>
</dbReference>